<evidence type="ECO:0000256" key="16">
    <source>
        <dbReference type="SAM" id="Coils"/>
    </source>
</evidence>
<evidence type="ECO:0000256" key="5">
    <source>
        <dbReference type="ARBA" id="ARBA00022741"/>
    </source>
</evidence>
<dbReference type="EMBL" id="HE650832">
    <property type="protein sequence ID" value="CCF60781.1"/>
    <property type="molecule type" value="Genomic_DNA"/>
</dbReference>
<dbReference type="GO" id="GO:0000776">
    <property type="term" value="C:kinetochore"/>
    <property type="evidence" value="ECO:0007669"/>
    <property type="project" value="EnsemblFungi"/>
</dbReference>
<keyword evidence="6" id="KW-0498">Mitosis</keyword>
<feature type="region of interest" description="Disordered" evidence="17">
    <location>
        <begin position="1"/>
        <end position="54"/>
    </location>
</feature>
<feature type="coiled-coil region" evidence="16">
    <location>
        <begin position="714"/>
        <end position="748"/>
    </location>
</feature>
<feature type="compositionally biased region" description="Low complexity" evidence="17">
    <location>
        <begin position="7"/>
        <end position="21"/>
    </location>
</feature>
<evidence type="ECO:0000256" key="2">
    <source>
        <dbReference type="ARBA" id="ARBA00022490"/>
    </source>
</evidence>
<dbReference type="GO" id="GO:0051301">
    <property type="term" value="P:cell division"/>
    <property type="evidence" value="ECO:0007669"/>
    <property type="project" value="UniProtKB-KW"/>
</dbReference>
<dbReference type="HOGENOM" id="CLU_001485_33_2_1"/>
<organism evidence="19 20">
    <name type="scientific">Kazachstania africana (strain ATCC 22294 / BCRC 22015 / CBS 2517 / CECT 1963 / NBRC 1671 / NRRL Y-8276)</name>
    <name type="common">Yeast</name>
    <name type="synonym">Kluyveromyces africanus</name>
    <dbReference type="NCBI Taxonomy" id="1071382"/>
    <lineage>
        <taxon>Eukaryota</taxon>
        <taxon>Fungi</taxon>
        <taxon>Dikarya</taxon>
        <taxon>Ascomycota</taxon>
        <taxon>Saccharomycotina</taxon>
        <taxon>Saccharomycetes</taxon>
        <taxon>Saccharomycetales</taxon>
        <taxon>Saccharomycetaceae</taxon>
        <taxon>Kazachstania</taxon>
    </lineage>
</organism>
<dbReference type="PANTHER" id="PTHR47970:SF19">
    <property type="entry name" value="KINESIN-LIKE PROTEIN KIP1"/>
    <property type="match status" value="1"/>
</dbReference>
<dbReference type="PROSITE" id="PS50067">
    <property type="entry name" value="KINESIN_MOTOR_2"/>
    <property type="match status" value="1"/>
</dbReference>
<dbReference type="GO" id="GO:0008017">
    <property type="term" value="F:microtubule binding"/>
    <property type="evidence" value="ECO:0007669"/>
    <property type="project" value="InterPro"/>
</dbReference>
<dbReference type="FunCoup" id="H2B2D1">
    <property type="interactions" value="1151"/>
</dbReference>
<dbReference type="GO" id="GO:0030543">
    <property type="term" value="P:2-micrometer plasmid partitioning"/>
    <property type="evidence" value="ECO:0007669"/>
    <property type="project" value="EnsemblFungi"/>
</dbReference>
<evidence type="ECO:0000313" key="19">
    <source>
        <dbReference type="EMBL" id="CCF60781.1"/>
    </source>
</evidence>
<keyword evidence="2" id="KW-0963">Cytoplasm</keyword>
<keyword evidence="10" id="KW-0206">Cytoskeleton</keyword>
<evidence type="ECO:0000256" key="17">
    <source>
        <dbReference type="SAM" id="MobiDB-lite"/>
    </source>
</evidence>
<keyword evidence="5 15" id="KW-0547">Nucleotide-binding</keyword>
<evidence type="ECO:0000256" key="13">
    <source>
        <dbReference type="ARBA" id="ARBA00059896"/>
    </source>
</evidence>
<dbReference type="STRING" id="1071382.H2B2D1"/>
<evidence type="ECO:0000313" key="20">
    <source>
        <dbReference type="Proteomes" id="UP000005220"/>
    </source>
</evidence>
<dbReference type="SMART" id="SM00129">
    <property type="entry name" value="KISc"/>
    <property type="match status" value="1"/>
</dbReference>
<dbReference type="PRINTS" id="PR00380">
    <property type="entry name" value="KINESINHEAVY"/>
</dbReference>
<dbReference type="InterPro" id="IPR036961">
    <property type="entry name" value="Kinesin_motor_dom_sf"/>
</dbReference>
<keyword evidence="3" id="KW-0132">Cell division</keyword>
<dbReference type="InterPro" id="IPR001752">
    <property type="entry name" value="Kinesin_motor_dom"/>
</dbReference>
<feature type="coiled-coil region" evidence="16">
    <location>
        <begin position="436"/>
        <end position="524"/>
    </location>
</feature>
<dbReference type="GO" id="GO:0007018">
    <property type="term" value="P:microtubule-based movement"/>
    <property type="evidence" value="ECO:0007669"/>
    <property type="project" value="InterPro"/>
</dbReference>
<dbReference type="eggNOG" id="KOG0243">
    <property type="taxonomic scope" value="Eukaryota"/>
</dbReference>
<gene>
    <name evidence="19" type="primary">KAFR0L01710</name>
    <name evidence="19" type="ORF">KAFR_0L01710</name>
</gene>
<dbReference type="InterPro" id="IPR019821">
    <property type="entry name" value="Kinesin_motor_CS"/>
</dbReference>
<dbReference type="OrthoDB" id="3176171at2759"/>
<keyword evidence="4" id="KW-0493">Microtubule</keyword>
<keyword evidence="20" id="KW-1185">Reference proteome</keyword>
<evidence type="ECO:0000256" key="3">
    <source>
        <dbReference type="ARBA" id="ARBA00022618"/>
    </source>
</evidence>
<dbReference type="FunFam" id="3.40.850.10:FF:000051">
    <property type="entry name" value="Kinesin-like protein bimC"/>
    <property type="match status" value="1"/>
</dbReference>
<comment type="function">
    <text evidence="13">Required for assembly of the mitotic spindle. Interacts with spindle microtubules to produce an outwardly directed force acting upon the poles. Following spindle assembly, CIN8 and KIP1 apparently act to oppose a force that draws separated poles back together. This force seems to be mediate by KAR3.</text>
</comment>
<reference evidence="19 20" key="1">
    <citation type="journal article" date="2011" name="Proc. Natl. Acad. Sci. U.S.A.">
        <title>Evolutionary erosion of yeast sex chromosomes by mating-type switching accidents.</title>
        <authorList>
            <person name="Gordon J.L."/>
            <person name="Armisen D."/>
            <person name="Proux-Wera E."/>
            <person name="Oheigeartaigh S.S."/>
            <person name="Byrne K.P."/>
            <person name="Wolfe K.H."/>
        </authorList>
    </citation>
    <scope>NUCLEOTIDE SEQUENCE [LARGE SCALE GENOMIC DNA]</scope>
    <source>
        <strain evidence="20">ATCC 22294 / BCRC 22015 / CBS 2517 / CECT 1963 / NBRC 1671 / NRRL Y-8276</strain>
    </source>
</reference>
<evidence type="ECO:0000256" key="12">
    <source>
        <dbReference type="ARBA" id="ARBA00034704"/>
    </source>
</evidence>
<dbReference type="PANTHER" id="PTHR47970">
    <property type="entry name" value="KINESIN-LIKE PROTEIN KIF11"/>
    <property type="match status" value="1"/>
</dbReference>
<evidence type="ECO:0000256" key="6">
    <source>
        <dbReference type="ARBA" id="ARBA00022776"/>
    </source>
</evidence>
<dbReference type="GO" id="GO:0007019">
    <property type="term" value="P:microtubule depolymerization"/>
    <property type="evidence" value="ECO:0007669"/>
    <property type="project" value="EnsemblFungi"/>
</dbReference>
<feature type="domain" description="Kinesin motor" evidence="18">
    <location>
        <begin position="59"/>
        <end position="420"/>
    </location>
</feature>
<dbReference type="InterPro" id="IPR027417">
    <property type="entry name" value="P-loop_NTPase"/>
</dbReference>
<feature type="compositionally biased region" description="Basic and acidic residues" evidence="17">
    <location>
        <begin position="1119"/>
        <end position="1151"/>
    </location>
</feature>
<proteinExistence type="inferred from homology"/>
<dbReference type="PROSITE" id="PS00411">
    <property type="entry name" value="KINESIN_MOTOR_1"/>
    <property type="match status" value="1"/>
</dbReference>
<dbReference type="Gene3D" id="3.40.850.10">
    <property type="entry name" value="Kinesin motor domain"/>
    <property type="match status" value="1"/>
</dbReference>
<dbReference type="GO" id="GO:0005524">
    <property type="term" value="F:ATP binding"/>
    <property type="evidence" value="ECO:0007669"/>
    <property type="project" value="UniProtKB-UniRule"/>
</dbReference>
<keyword evidence="8 16" id="KW-0175">Coiled coil</keyword>
<name>H2B2D1_KAZAF</name>
<evidence type="ECO:0000256" key="10">
    <source>
        <dbReference type="ARBA" id="ARBA00023212"/>
    </source>
</evidence>
<evidence type="ECO:0000256" key="1">
    <source>
        <dbReference type="ARBA" id="ARBA00004186"/>
    </source>
</evidence>
<evidence type="ECO:0000256" key="7">
    <source>
        <dbReference type="ARBA" id="ARBA00022840"/>
    </source>
</evidence>
<dbReference type="GO" id="GO:0005634">
    <property type="term" value="C:nucleus"/>
    <property type="evidence" value="ECO:0007669"/>
    <property type="project" value="TreeGrafter"/>
</dbReference>
<evidence type="ECO:0000256" key="9">
    <source>
        <dbReference type="ARBA" id="ARBA00023175"/>
    </source>
</evidence>
<comment type="subcellular location">
    <subcellularLocation>
        <location evidence="1">Cytoplasm</location>
        <location evidence="1">Cytoskeleton</location>
        <location evidence="1">Spindle</location>
    </subcellularLocation>
</comment>
<evidence type="ECO:0000256" key="8">
    <source>
        <dbReference type="ARBA" id="ARBA00023054"/>
    </source>
</evidence>
<dbReference type="GO" id="GO:0000073">
    <property type="term" value="P:initial mitotic spindle pole body separation"/>
    <property type="evidence" value="ECO:0007669"/>
    <property type="project" value="EnsemblFungi"/>
</dbReference>
<dbReference type="KEGG" id="kaf:KAFR_0L01710"/>
<dbReference type="InParanoid" id="H2B2D1"/>
<evidence type="ECO:0000256" key="14">
    <source>
        <dbReference type="ARBA" id="ARBA00074599"/>
    </source>
</evidence>
<dbReference type="InterPro" id="IPR047241">
    <property type="entry name" value="KIF11-like_kin_motor_dom"/>
</dbReference>
<keyword evidence="11" id="KW-0131">Cell cycle</keyword>
<dbReference type="GO" id="GO:0008574">
    <property type="term" value="F:plus-end-directed microtubule motor activity"/>
    <property type="evidence" value="ECO:0007669"/>
    <property type="project" value="TreeGrafter"/>
</dbReference>
<dbReference type="CDD" id="cd01364">
    <property type="entry name" value="KISc_BimC_Eg5"/>
    <property type="match status" value="1"/>
</dbReference>
<sequence>MLHFERSTSASAARSKRTLSTEMRRRTIADSTVRRSRTTSALSNSHPDSPDFESELGSNIQVYVRCRSRNQREIEEKSSVVISTMGAQGKEVVLSDPSSVLSHTKKTYIFDQVFGVESDQEVVFNATAQNYIHEMLQGYNCTIFAYGQTGTGKTYTMSGDINILGDLESQDKILLGEHAGIIPRVLVNLFQYLTRESTEYSVKISFLELYNERLKDLLSQSKETEESIRIFDNHIPSGNSKIQKSSRNNTYSSIMVKGMEEIYIKSAHEGLQLLTEGSLKRKVASTKCNDLSSRSHTIFTITTNITKIDPVSGEQYVKIGKLNLVDLAGSENISRSGAENMRAQEAGLINKSLLTLGRVINALVDHSQHIPYRESKLTRLLQDSLGGKTKTCIIATVSPAKISMEETISTLEYATRAKSIKNTPQINQSMSKDVCINEYVQEIERLRQELKASRQKDGVYITQEQFDLYESNGILVDEQKAKIVNMEEQIKKFKEKYVNQTAINKELETSLKNSQELSNDLLDKQASLISIFGEYQSNFKLFETEINTIHENNLNLIDLISTERNDLQLSSQKYYDFLVETFRTIENQMKFILQSQTTLSSYNIKFKEVIGGVFEELEDNTINFRKKILTETQELDFSSTILSIEELDNCLQENIRVLTTPQKEQMEKIYSSHTDIIKGLYKSTIGSSDDIRHSMEQFLQDLNLKTNDALVLAKTQYLKKIEELKTLVDTQKEQILSLEGKLTEEREKSIKTDEKIFELEQYFKNYVEKEKESVFDSISIAILSAKKKHDQIDSGVLSKCSSIISDTLTQINNVNDMSLKSLAQQSVNSSKALITQFQDVADTIDKTSKTTALQLDQTIQDVPISKSFTLFKQKLLKSCGEEASKTLLEILEEFEQGQRESQLAISNCQSIQLSKLKHIIKEDTNITHTRLEAIKSSTEDLCKYILQGCKDNMNQISTTQTDIIQDHTNGLTSIMNALKPYLDKSATLHDCPETKVDAIASRMVDLPKFKKPHNYSIYEDLKLSSRVENSTSEVNDAIPLENRSPSHATYPAIRFNPSTPVPVPDQPLPKVLIPRSINSTAKRIHSFSPPLKYNFNKTPNTTNNLKRRFTFEGEANTMSKDDENDRSSNEMGDEKEAKKTRFETESPTKVD</sequence>
<dbReference type="SUPFAM" id="SSF52540">
    <property type="entry name" value="P-loop containing nucleoside triphosphate hydrolases"/>
    <property type="match status" value="1"/>
</dbReference>
<feature type="binding site" evidence="15">
    <location>
        <begin position="147"/>
        <end position="154"/>
    </location>
    <ligand>
        <name>ATP</name>
        <dbReference type="ChEBI" id="CHEBI:30616"/>
    </ligand>
</feature>
<keyword evidence="9 15" id="KW-0505">Motor protein</keyword>
<evidence type="ECO:0000256" key="4">
    <source>
        <dbReference type="ARBA" id="ARBA00022701"/>
    </source>
</evidence>
<keyword evidence="7 15" id="KW-0067">ATP-binding</keyword>
<feature type="compositionally biased region" description="Polar residues" evidence="17">
    <location>
        <begin position="38"/>
        <end position="47"/>
    </location>
</feature>
<feature type="region of interest" description="Disordered" evidence="17">
    <location>
        <begin position="1098"/>
        <end position="1151"/>
    </location>
</feature>
<dbReference type="GeneID" id="13886989"/>
<dbReference type="GO" id="GO:0098653">
    <property type="term" value="P:centromere clustering"/>
    <property type="evidence" value="ECO:0007669"/>
    <property type="project" value="EnsemblFungi"/>
</dbReference>
<dbReference type="AlphaFoldDB" id="H2B2D1"/>
<dbReference type="RefSeq" id="XP_003959916.1">
    <property type="nucleotide sequence ID" value="XM_003959867.1"/>
</dbReference>
<dbReference type="GO" id="GO:1990537">
    <property type="term" value="C:mitotic spindle polar microtubule"/>
    <property type="evidence" value="ECO:0007669"/>
    <property type="project" value="EnsemblFungi"/>
</dbReference>
<evidence type="ECO:0000256" key="15">
    <source>
        <dbReference type="PROSITE-ProRule" id="PRU00283"/>
    </source>
</evidence>
<comment type="similarity">
    <text evidence="12">Belongs to the TRAFAC class myosin-kinesin ATPase superfamily. Kinesin family. KIN-5/BimC subfamily.</text>
</comment>
<dbReference type="InterPro" id="IPR047149">
    <property type="entry name" value="KIF11-like"/>
</dbReference>
<dbReference type="Proteomes" id="UP000005220">
    <property type="component" value="Chromosome 12"/>
</dbReference>
<accession>H2B2D1</accession>
<protein>
    <recommendedName>
        <fullName evidence="14">Kinesin-like protein KIP1</fullName>
    </recommendedName>
</protein>
<evidence type="ECO:0000256" key="11">
    <source>
        <dbReference type="ARBA" id="ARBA00023306"/>
    </source>
</evidence>
<evidence type="ECO:0000259" key="18">
    <source>
        <dbReference type="PROSITE" id="PS50067"/>
    </source>
</evidence>
<dbReference type="Pfam" id="PF00225">
    <property type="entry name" value="Kinesin"/>
    <property type="match status" value="1"/>
</dbReference>